<gene>
    <name evidence="1" type="ORF">KUTeg_006185</name>
</gene>
<comment type="caution">
    <text evidence="1">The sequence shown here is derived from an EMBL/GenBank/DDBJ whole genome shotgun (WGS) entry which is preliminary data.</text>
</comment>
<reference evidence="1 2" key="1">
    <citation type="submission" date="2022-12" db="EMBL/GenBank/DDBJ databases">
        <title>Chromosome-level genome of Tegillarca granosa.</title>
        <authorList>
            <person name="Kim J."/>
        </authorList>
    </citation>
    <scope>NUCLEOTIDE SEQUENCE [LARGE SCALE GENOMIC DNA]</scope>
    <source>
        <strain evidence="1">Teg-2019</strain>
        <tissue evidence="1">Adductor muscle</tissue>
    </source>
</reference>
<dbReference type="EMBL" id="JARBDR010000328">
    <property type="protein sequence ID" value="KAJ8316171.1"/>
    <property type="molecule type" value="Genomic_DNA"/>
</dbReference>
<dbReference type="InterPro" id="IPR042756">
    <property type="entry name" value="Sel-1L3"/>
</dbReference>
<accession>A0ABQ9FHN4</accession>
<organism evidence="1 2">
    <name type="scientific">Tegillarca granosa</name>
    <name type="common">Malaysian cockle</name>
    <name type="synonym">Anadara granosa</name>
    <dbReference type="NCBI Taxonomy" id="220873"/>
    <lineage>
        <taxon>Eukaryota</taxon>
        <taxon>Metazoa</taxon>
        <taxon>Spiralia</taxon>
        <taxon>Lophotrochozoa</taxon>
        <taxon>Mollusca</taxon>
        <taxon>Bivalvia</taxon>
        <taxon>Autobranchia</taxon>
        <taxon>Pteriomorphia</taxon>
        <taxon>Arcoida</taxon>
        <taxon>Arcoidea</taxon>
        <taxon>Arcidae</taxon>
        <taxon>Tegillarca</taxon>
    </lineage>
</organism>
<dbReference type="Proteomes" id="UP001217089">
    <property type="component" value="Unassembled WGS sequence"/>
</dbReference>
<sequence length="83" mass="9411">MVSKFCNRWARFIAEKNPALGFVLRKAVKFYRDTNIPASLVFYIMAADAGIEVGSFNTAWLCEDNKLFEKDVTDVLSSKSKIL</sequence>
<evidence type="ECO:0000313" key="2">
    <source>
        <dbReference type="Proteomes" id="UP001217089"/>
    </source>
</evidence>
<dbReference type="PANTHER" id="PTHR44444:SF6">
    <property type="entry name" value="LAMININ G DOMAIN-CONTAINING PROTEIN"/>
    <property type="match status" value="1"/>
</dbReference>
<name>A0ABQ9FHN4_TEGGR</name>
<evidence type="ECO:0000313" key="1">
    <source>
        <dbReference type="EMBL" id="KAJ8316171.1"/>
    </source>
</evidence>
<protein>
    <submittedName>
        <fullName evidence="1">Uncharacterized protein</fullName>
    </submittedName>
</protein>
<keyword evidence="2" id="KW-1185">Reference proteome</keyword>
<dbReference type="PANTHER" id="PTHR44444">
    <property type="entry name" value="PROTEIN SEL-1 HOMOLOG 3"/>
    <property type="match status" value="1"/>
</dbReference>
<proteinExistence type="predicted"/>